<reference evidence="1 2" key="1">
    <citation type="submission" date="2015-06" db="EMBL/GenBank/DDBJ databases">
        <title>Improved classification and identification of acetic acid bacteria using matrix-assisted laser desorption/ionization time-of-flight mass spectrometry; Gluconobacter nephelii and Gluconobacter uchimurae are later heterotypic synonyms of Gluconobacter japonicus and Gluconobacter oxydans, respectively.</title>
        <authorList>
            <person name="Li L."/>
            <person name="Cleenwerck I."/>
            <person name="De Vuyst L."/>
            <person name="Vandamme P."/>
        </authorList>
    </citation>
    <scope>NUCLEOTIDE SEQUENCE [LARGE SCALE GENOMIC DNA]</scope>
    <source>
        <strain evidence="1 2">LMG 23690</strain>
    </source>
</reference>
<dbReference type="Proteomes" id="UP000075360">
    <property type="component" value="Unassembled WGS sequence"/>
</dbReference>
<organism evidence="1 2">
    <name type="scientific">Acetobacter senegalensis</name>
    <dbReference type="NCBI Taxonomy" id="446692"/>
    <lineage>
        <taxon>Bacteria</taxon>
        <taxon>Pseudomonadati</taxon>
        <taxon>Pseudomonadota</taxon>
        <taxon>Alphaproteobacteria</taxon>
        <taxon>Acetobacterales</taxon>
        <taxon>Acetobacteraceae</taxon>
        <taxon>Acetobacter</taxon>
    </lineage>
</organism>
<proteinExistence type="predicted"/>
<gene>
    <name evidence="1" type="ORF">AD948_12030</name>
</gene>
<dbReference type="AlphaFoldDB" id="A0A149TYI3"/>
<dbReference type="EMBL" id="LHZU01000139">
    <property type="protein sequence ID" value="KXV58192.1"/>
    <property type="molecule type" value="Genomic_DNA"/>
</dbReference>
<sequence>MMRLVFYGSLTDGCLGKDLFRPKEQSMLGNEQHLVTLEPVGLFVARTFAFDNGCQDTRLCRRYFA</sequence>
<evidence type="ECO:0000313" key="2">
    <source>
        <dbReference type="Proteomes" id="UP000075360"/>
    </source>
</evidence>
<name>A0A149TYI3_9PROT</name>
<comment type="caution">
    <text evidence="1">The sequence shown here is derived from an EMBL/GenBank/DDBJ whole genome shotgun (WGS) entry which is preliminary data.</text>
</comment>
<accession>A0A149TYI3</accession>
<evidence type="ECO:0000313" key="1">
    <source>
        <dbReference type="EMBL" id="KXV58192.1"/>
    </source>
</evidence>
<protein>
    <submittedName>
        <fullName evidence="1">Uncharacterized protein</fullName>
    </submittedName>
</protein>